<reference evidence="5 6" key="1">
    <citation type="submission" date="2023-04" db="EMBL/GenBank/DDBJ databases">
        <title>A long-awaited taxogenomic arrangement of the family Halomonadaceae.</title>
        <authorList>
            <person name="De La Haba R."/>
            <person name="Chuvochina M."/>
            <person name="Wittouck S."/>
            <person name="Arahal D.R."/>
            <person name="Sanchez-Porro C."/>
            <person name="Hugenholtz P."/>
            <person name="Ventosa A."/>
        </authorList>
    </citation>
    <scope>NUCLEOTIDE SEQUENCE [LARGE SCALE GENOMIC DNA]</scope>
    <source>
        <strain evidence="5 6">DSM 17332</strain>
    </source>
</reference>
<dbReference type="InterPro" id="IPR025085">
    <property type="entry name" value="pPIWI_RE_X"/>
</dbReference>
<dbReference type="Proteomes" id="UP001252270">
    <property type="component" value="Unassembled WGS sequence"/>
</dbReference>
<feature type="domain" description="Prokaryotic pPIWI-RE MID" evidence="4">
    <location>
        <begin position="461"/>
        <end position="536"/>
    </location>
</feature>
<evidence type="ECO:0000313" key="5">
    <source>
        <dbReference type="EMBL" id="MDR5892487.1"/>
    </source>
</evidence>
<name>A0ABU1GLR0_9GAMM</name>
<feature type="domain" description="pPIWI-RE module N-terminal" evidence="3">
    <location>
        <begin position="11"/>
        <end position="331"/>
    </location>
</feature>
<organism evidence="5 6">
    <name type="scientific">Halomonas mongoliensis</name>
    <dbReference type="NCBI Taxonomy" id="321265"/>
    <lineage>
        <taxon>Bacteria</taxon>
        <taxon>Pseudomonadati</taxon>
        <taxon>Pseudomonadota</taxon>
        <taxon>Gammaproteobacteria</taxon>
        <taxon>Oceanospirillales</taxon>
        <taxon>Halomonadaceae</taxon>
        <taxon>Halomonas</taxon>
    </lineage>
</organism>
<evidence type="ECO:0000259" key="4">
    <source>
        <dbReference type="Pfam" id="PF18157"/>
    </source>
</evidence>
<proteinExistence type="predicted"/>
<dbReference type="Pfam" id="PF13032">
    <property type="entry name" value="RNaseH_pPIWI_RE"/>
    <property type="match status" value="1"/>
</dbReference>
<keyword evidence="6" id="KW-1185">Reference proteome</keyword>
<protein>
    <submittedName>
        <fullName evidence="5">DUF3962 domain-containing protein</fullName>
    </submittedName>
</protein>
<dbReference type="InterPro" id="IPR024996">
    <property type="entry name" value="RNaseH_pPIWI_RE"/>
</dbReference>
<feature type="region of interest" description="Disordered" evidence="1">
    <location>
        <begin position="280"/>
        <end position="299"/>
    </location>
</feature>
<evidence type="ECO:0000256" key="1">
    <source>
        <dbReference type="SAM" id="MobiDB-lite"/>
    </source>
</evidence>
<dbReference type="InterPro" id="IPR040496">
    <property type="entry name" value="MID_pPIWI_RE"/>
</dbReference>
<dbReference type="EMBL" id="JARWAL010000005">
    <property type="protein sequence ID" value="MDR5892487.1"/>
    <property type="molecule type" value="Genomic_DNA"/>
</dbReference>
<accession>A0ABU1GLR0</accession>
<feature type="domain" description="pPIWI-RE RNaseH" evidence="2">
    <location>
        <begin position="593"/>
        <end position="803"/>
    </location>
</feature>
<sequence>MAVIREMTTTAFRLKDEMLGRVYVYRAGEALAAAWQRAGKRQRRPGTGAQLPFRSLVTALRIHASDFVVMQRRINDGDCWIIARRPLDMEWLHGLLQVWEMTVLGDETPGRVSRYLADLHESSLELASLVERRAGRPPRISGAWVWEVARWEMAKRLAARPLEVEGRTIPLRLDSEARLLTWDTIVPNDETVPGRAMHVIDSRIMTLPGVEAPILGLSSRLSRLTDRWFRPHHVWVDLGREAPVLQAEVAMCKRGETWQAEWREHAVSLLKKVSLAPLPELGDRPSSTGPVRAPYSRPQSTLSVGKGVGPWFHEAVARHAYGCLESGVSPIVLERVGKRRFPTRDRLAKRHPVGWRVLDKTESPQVRLCLLYATDAMRHRLLQRLSALLLQQTPGAQPLQVLERLHSLDDGQWCRLGPLEIVFLSPRGAPEQLLKATEPAGLSAWLDGWWSSLISEADTPMAFLVETPGASERDGIAASEDPKPLLRTLLAKRGAVSQFIAADSLSKAGPHGKGRSSGEDHAGHHALIDLLRSAGCFLRAFPAHGVDVGTLLVGIHTLAVSPGKQARAGYRTNLVACVAGTTEAYGYLPKGGWEVLGKATAGYMLSEPWPDKATAAASIRRAVEQLRVRHPGAGMVLFFDAVGNRRLFSCLADVGNGHPDPWMVEGNTAVVRVRSAFEELPRVAGQGSWQEQTLPATSSAFRPMTITDSEGQGATYLVSGSAVQERNQSARKMSRFTATGAALAEDWHSLGVTEFWVMGTGAHEADAILGESLALCRGAPTWPRTLRWPAPLHLARAVVDDHPARSS</sequence>
<evidence type="ECO:0000259" key="2">
    <source>
        <dbReference type="Pfam" id="PF13032"/>
    </source>
</evidence>
<gene>
    <name evidence="5" type="ORF">QC820_06630</name>
</gene>
<evidence type="ECO:0000313" key="6">
    <source>
        <dbReference type="Proteomes" id="UP001252270"/>
    </source>
</evidence>
<comment type="caution">
    <text evidence="5">The sequence shown here is derived from an EMBL/GenBank/DDBJ whole genome shotgun (WGS) entry which is preliminary data.</text>
</comment>
<evidence type="ECO:0000259" key="3">
    <source>
        <dbReference type="Pfam" id="PF13111"/>
    </source>
</evidence>
<dbReference type="RefSeq" id="WP_309636272.1">
    <property type="nucleotide sequence ID" value="NZ_JARWAL010000005.1"/>
</dbReference>
<dbReference type="Pfam" id="PF18157">
    <property type="entry name" value="MID_pPIWI_RE"/>
    <property type="match status" value="1"/>
</dbReference>
<dbReference type="Pfam" id="PF13111">
    <property type="entry name" value="pPIWI_RE_X"/>
    <property type="match status" value="1"/>
</dbReference>